<sequence length="116" mass="13997">MQKNQKMQQTQDQIDPNDPFGIGLVPYHPDLITFTYTGKENLLLDFEELKKILVSKNDHVTNCCFYNESNPNNDDEESFFEFLSDDDIEYECYNCKRVKYEDEKRRRGKEIKRKRR</sequence>
<comment type="caution">
    <text evidence="2">The sequence shown here is derived from an EMBL/GenBank/DDBJ whole genome shotgun (WGS) entry which is preliminary data.</text>
</comment>
<evidence type="ECO:0000256" key="1">
    <source>
        <dbReference type="SAM" id="MobiDB-lite"/>
    </source>
</evidence>
<keyword evidence="3" id="KW-1185">Reference proteome</keyword>
<reference evidence="2 3" key="1">
    <citation type="submission" date="2018-08" db="EMBL/GenBank/DDBJ databases">
        <title>Genome and evolution of the arbuscular mycorrhizal fungus Diversispora epigaea (formerly Glomus versiforme) and its bacterial endosymbionts.</title>
        <authorList>
            <person name="Sun X."/>
            <person name="Fei Z."/>
            <person name="Harrison M."/>
        </authorList>
    </citation>
    <scope>NUCLEOTIDE SEQUENCE [LARGE SCALE GENOMIC DNA]</scope>
    <source>
        <strain evidence="2 3">IT104</strain>
    </source>
</reference>
<accession>A0A397HVV2</accession>
<name>A0A397HVV2_9GLOM</name>
<protein>
    <submittedName>
        <fullName evidence="2">Uncharacterized protein</fullName>
    </submittedName>
</protein>
<dbReference type="Proteomes" id="UP000266861">
    <property type="component" value="Unassembled WGS sequence"/>
</dbReference>
<dbReference type="EMBL" id="PQFF01000292">
    <property type="protein sequence ID" value="RHZ64740.1"/>
    <property type="molecule type" value="Genomic_DNA"/>
</dbReference>
<feature type="region of interest" description="Disordered" evidence="1">
    <location>
        <begin position="1"/>
        <end position="20"/>
    </location>
</feature>
<feature type="compositionally biased region" description="Low complexity" evidence="1">
    <location>
        <begin position="1"/>
        <end position="13"/>
    </location>
</feature>
<proteinExistence type="predicted"/>
<evidence type="ECO:0000313" key="3">
    <source>
        <dbReference type="Proteomes" id="UP000266861"/>
    </source>
</evidence>
<dbReference type="AlphaFoldDB" id="A0A397HVV2"/>
<organism evidence="2 3">
    <name type="scientific">Diversispora epigaea</name>
    <dbReference type="NCBI Taxonomy" id="1348612"/>
    <lineage>
        <taxon>Eukaryota</taxon>
        <taxon>Fungi</taxon>
        <taxon>Fungi incertae sedis</taxon>
        <taxon>Mucoromycota</taxon>
        <taxon>Glomeromycotina</taxon>
        <taxon>Glomeromycetes</taxon>
        <taxon>Diversisporales</taxon>
        <taxon>Diversisporaceae</taxon>
        <taxon>Diversispora</taxon>
    </lineage>
</organism>
<gene>
    <name evidence="2" type="ORF">Glove_320g195</name>
</gene>
<dbReference type="OrthoDB" id="2476692at2759"/>
<evidence type="ECO:0000313" key="2">
    <source>
        <dbReference type="EMBL" id="RHZ64740.1"/>
    </source>
</evidence>